<feature type="region of interest" description="Disordered" evidence="1">
    <location>
        <begin position="1"/>
        <end position="21"/>
    </location>
</feature>
<organism evidence="2 3">
    <name type="scientific">Planobispora siamensis</name>
    <dbReference type="NCBI Taxonomy" id="936338"/>
    <lineage>
        <taxon>Bacteria</taxon>
        <taxon>Bacillati</taxon>
        <taxon>Actinomycetota</taxon>
        <taxon>Actinomycetes</taxon>
        <taxon>Streptosporangiales</taxon>
        <taxon>Streptosporangiaceae</taxon>
        <taxon>Planobispora</taxon>
    </lineage>
</organism>
<dbReference type="AlphaFoldDB" id="A0A8J3SVB4"/>
<sequence length="58" mass="6056">MMTGSPTVSGRTPGGMPFMGPVPPRAIRIEPLCTGYGKHTVTGFECCSLLTGHKGYDG</sequence>
<gene>
    <name evidence="2" type="ORF">Psi01_68680</name>
</gene>
<protein>
    <submittedName>
        <fullName evidence="2">Uncharacterized protein</fullName>
    </submittedName>
</protein>
<feature type="compositionally biased region" description="Polar residues" evidence="1">
    <location>
        <begin position="1"/>
        <end position="10"/>
    </location>
</feature>
<proteinExistence type="predicted"/>
<evidence type="ECO:0000313" key="3">
    <source>
        <dbReference type="Proteomes" id="UP000619788"/>
    </source>
</evidence>
<accession>A0A8J3SVB4</accession>
<reference evidence="2 3" key="1">
    <citation type="submission" date="2021-01" db="EMBL/GenBank/DDBJ databases">
        <title>Whole genome shotgun sequence of Planobispora siamensis NBRC 107568.</title>
        <authorList>
            <person name="Komaki H."/>
            <person name="Tamura T."/>
        </authorList>
    </citation>
    <scope>NUCLEOTIDE SEQUENCE [LARGE SCALE GENOMIC DNA]</scope>
    <source>
        <strain evidence="2 3">NBRC 107568</strain>
    </source>
</reference>
<comment type="caution">
    <text evidence="2">The sequence shown here is derived from an EMBL/GenBank/DDBJ whole genome shotgun (WGS) entry which is preliminary data.</text>
</comment>
<evidence type="ECO:0000313" key="2">
    <source>
        <dbReference type="EMBL" id="GIH96238.1"/>
    </source>
</evidence>
<dbReference type="Proteomes" id="UP000619788">
    <property type="component" value="Unassembled WGS sequence"/>
</dbReference>
<name>A0A8J3SVB4_9ACTN</name>
<keyword evidence="3" id="KW-1185">Reference proteome</keyword>
<evidence type="ECO:0000256" key="1">
    <source>
        <dbReference type="SAM" id="MobiDB-lite"/>
    </source>
</evidence>
<dbReference type="EMBL" id="BOOJ01000063">
    <property type="protein sequence ID" value="GIH96238.1"/>
    <property type="molecule type" value="Genomic_DNA"/>
</dbReference>